<evidence type="ECO:0000313" key="3">
    <source>
        <dbReference type="Proteomes" id="UP000601108"/>
    </source>
</evidence>
<dbReference type="EMBL" id="BMWS01000010">
    <property type="protein sequence ID" value="GGX16867.1"/>
    <property type="molecule type" value="Genomic_DNA"/>
</dbReference>
<organism evidence="2 3">
    <name type="scientific">Aquimarina muelleri</name>
    <dbReference type="NCBI Taxonomy" id="279356"/>
    <lineage>
        <taxon>Bacteria</taxon>
        <taxon>Pseudomonadati</taxon>
        <taxon>Bacteroidota</taxon>
        <taxon>Flavobacteriia</taxon>
        <taxon>Flavobacteriales</taxon>
        <taxon>Flavobacteriaceae</taxon>
        <taxon>Aquimarina</taxon>
    </lineage>
</organism>
<dbReference type="AlphaFoldDB" id="A0A918JVW9"/>
<evidence type="ECO:0000256" key="1">
    <source>
        <dbReference type="SAM" id="Phobius"/>
    </source>
</evidence>
<keyword evidence="1" id="KW-0472">Membrane</keyword>
<reference evidence="2 3" key="1">
    <citation type="journal article" date="2014" name="Int. J. Syst. Evol. Microbiol.">
        <title>Complete genome sequence of Corynebacterium casei LMG S-19264T (=DSM 44701T), isolated from a smear-ripened cheese.</title>
        <authorList>
            <consortium name="US DOE Joint Genome Institute (JGI-PGF)"/>
            <person name="Walter F."/>
            <person name="Albersmeier A."/>
            <person name="Kalinowski J."/>
            <person name="Ruckert C."/>
        </authorList>
    </citation>
    <scope>NUCLEOTIDE SEQUENCE [LARGE SCALE GENOMIC DNA]</scope>
    <source>
        <strain evidence="2 3">KCTC 12285</strain>
    </source>
</reference>
<keyword evidence="3" id="KW-1185">Reference proteome</keyword>
<feature type="transmembrane region" description="Helical" evidence="1">
    <location>
        <begin position="21"/>
        <end position="40"/>
    </location>
</feature>
<keyword evidence="1" id="KW-1133">Transmembrane helix</keyword>
<accession>A0A918JVW9</accession>
<proteinExistence type="predicted"/>
<evidence type="ECO:0000313" key="2">
    <source>
        <dbReference type="EMBL" id="GGX16867.1"/>
    </source>
</evidence>
<dbReference type="Proteomes" id="UP000601108">
    <property type="component" value="Unassembled WGS sequence"/>
</dbReference>
<comment type="caution">
    <text evidence="2">The sequence shown here is derived from an EMBL/GenBank/DDBJ whole genome shotgun (WGS) entry which is preliminary data.</text>
</comment>
<protein>
    <submittedName>
        <fullName evidence="2">Uncharacterized protein</fullName>
    </submittedName>
</protein>
<keyword evidence="1" id="KW-0812">Transmembrane</keyword>
<gene>
    <name evidence="2" type="ORF">GCM10007384_18030</name>
</gene>
<name>A0A918JVW9_9FLAO</name>
<dbReference type="RefSeq" id="WP_027411999.1">
    <property type="nucleotide sequence ID" value="NZ_JAPHPZ010000007.1"/>
</dbReference>
<feature type="transmembrane region" description="Helical" evidence="1">
    <location>
        <begin position="46"/>
        <end position="65"/>
    </location>
</feature>
<sequence>MRITKMITSKKIISQNIGNPIFLISLGVLILNDWFLKAFFHNTITGKLSDFAGLIAFPFFLSLFFIEQKKTIHILIGILFVFWKSTWSQPLINICNQIGLPLYRTVDYTDLIALPSIFISYSLLKNKRHLKLRPFLSKTVIICSSIAFIATSMPPRENRKYVDINKEYVFNFSKTELVSRLNMIQLYEIQKLNKRHGKINFNSETNIFHYQNNQDTLSLILDNKMVSHQDTIKFKTSFVDIEIVGNKDTSALKLLNLYQIVTLRSKKNYRKIALKQFEKRIINGIRKYR</sequence>